<gene>
    <name evidence="10" type="ORF">BKA67DRAFT_546989</name>
</gene>
<dbReference type="RefSeq" id="XP_045964270.1">
    <property type="nucleotide sequence ID" value="XM_046101423.1"/>
</dbReference>
<evidence type="ECO:0000256" key="9">
    <source>
        <dbReference type="SAM" id="MobiDB-lite"/>
    </source>
</evidence>
<protein>
    <submittedName>
        <fullName evidence="10">Uncharacterized protein</fullName>
    </submittedName>
</protein>
<accession>A0A9P9A4R1</accession>
<evidence type="ECO:0000313" key="10">
    <source>
        <dbReference type="EMBL" id="KAH6660139.1"/>
    </source>
</evidence>
<evidence type="ECO:0000313" key="11">
    <source>
        <dbReference type="Proteomes" id="UP000758603"/>
    </source>
</evidence>
<keyword evidence="6" id="KW-0539">Nucleus</keyword>
<dbReference type="GO" id="GO:0051382">
    <property type="term" value="P:kinetochore assembly"/>
    <property type="evidence" value="ECO:0007669"/>
    <property type="project" value="InterPro"/>
</dbReference>
<dbReference type="InterPro" id="IPR020993">
    <property type="entry name" value="Centromere_CenpK"/>
</dbReference>
<evidence type="ECO:0000256" key="8">
    <source>
        <dbReference type="SAM" id="Coils"/>
    </source>
</evidence>
<keyword evidence="7" id="KW-0137">Centromere</keyword>
<comment type="caution">
    <text evidence="10">The sequence shown here is derived from an EMBL/GenBank/DDBJ whole genome shotgun (WGS) entry which is preliminary data.</text>
</comment>
<dbReference type="Proteomes" id="UP000758603">
    <property type="component" value="Unassembled WGS sequence"/>
</dbReference>
<dbReference type="OrthoDB" id="9445768at2759"/>
<evidence type="ECO:0000256" key="4">
    <source>
        <dbReference type="ARBA" id="ARBA00022454"/>
    </source>
</evidence>
<dbReference type="GeneID" id="70130315"/>
<comment type="subcellular location">
    <subcellularLocation>
        <location evidence="2">Chromosome</location>
        <location evidence="2">Centromere</location>
    </subcellularLocation>
    <subcellularLocation>
        <location evidence="1">Nucleus</location>
    </subcellularLocation>
</comment>
<keyword evidence="4" id="KW-0158">Chromosome</keyword>
<dbReference type="EMBL" id="JAGPXC010000001">
    <property type="protein sequence ID" value="KAH6660139.1"/>
    <property type="molecule type" value="Genomic_DNA"/>
</dbReference>
<keyword evidence="11" id="KW-1185">Reference proteome</keyword>
<feature type="coiled-coil region" evidence="8">
    <location>
        <begin position="194"/>
        <end position="265"/>
    </location>
</feature>
<dbReference type="GO" id="GO:0005634">
    <property type="term" value="C:nucleus"/>
    <property type="evidence" value="ECO:0007669"/>
    <property type="project" value="UniProtKB-SubCell"/>
</dbReference>
<dbReference type="AlphaFoldDB" id="A0A9P9A4R1"/>
<reference evidence="10" key="1">
    <citation type="journal article" date="2021" name="Nat. Commun.">
        <title>Genetic determinants of endophytism in the Arabidopsis root mycobiome.</title>
        <authorList>
            <person name="Mesny F."/>
            <person name="Miyauchi S."/>
            <person name="Thiergart T."/>
            <person name="Pickel B."/>
            <person name="Atanasova L."/>
            <person name="Karlsson M."/>
            <person name="Huettel B."/>
            <person name="Barry K.W."/>
            <person name="Haridas S."/>
            <person name="Chen C."/>
            <person name="Bauer D."/>
            <person name="Andreopoulos W."/>
            <person name="Pangilinan J."/>
            <person name="LaButti K."/>
            <person name="Riley R."/>
            <person name="Lipzen A."/>
            <person name="Clum A."/>
            <person name="Drula E."/>
            <person name="Henrissat B."/>
            <person name="Kohler A."/>
            <person name="Grigoriev I.V."/>
            <person name="Martin F.M."/>
            <person name="Hacquard S."/>
        </authorList>
    </citation>
    <scope>NUCLEOTIDE SEQUENCE</scope>
    <source>
        <strain evidence="10">MPI-SDFR-AT-0073</strain>
    </source>
</reference>
<sequence length="416" mass="46485">MSIHHWLRWHSSIHVHGKTSVQLSVQNCQTGVAPAVQDIPTCRPLSNAYGAVYGYPPVVLSNNTLHNTPHPIAVHKHLVPSSSGPAIMDFFPDNEHDALHASRVDASLAELQRTVTEHEATLSKLRASAPGRSLTTIRPEAPLQITKAAYDELASKTPFLPFPDSVLPALIALRKTHQTVEETRAYLLSHDGSADKAQKRLQVEQSNLRDQQALSQSLQNRIQSLRDGLDNRMDMDPDDIAQERVAELKRKKNNYNRDTSDLLKALRKFIEGHLAAMLAAEDLGGPVVGNLMEIDQDNLAAGFSSQGKLKRIKENQDQDKRQRRIDEIWGQSQEMHTQRNDENRDESVAAGSEMKGLTELLLNTLMESDGDSTAAYIQLERETAAARFLVRSKVAQFHPKDSTRLRLIDFGRELDD</sequence>
<evidence type="ECO:0000256" key="3">
    <source>
        <dbReference type="ARBA" id="ARBA00005795"/>
    </source>
</evidence>
<organism evidence="10 11">
    <name type="scientific">Truncatella angustata</name>
    <dbReference type="NCBI Taxonomy" id="152316"/>
    <lineage>
        <taxon>Eukaryota</taxon>
        <taxon>Fungi</taxon>
        <taxon>Dikarya</taxon>
        <taxon>Ascomycota</taxon>
        <taxon>Pezizomycotina</taxon>
        <taxon>Sordariomycetes</taxon>
        <taxon>Xylariomycetidae</taxon>
        <taxon>Amphisphaeriales</taxon>
        <taxon>Sporocadaceae</taxon>
        <taxon>Truncatella</taxon>
    </lineage>
</organism>
<feature type="compositionally biased region" description="Basic and acidic residues" evidence="9">
    <location>
        <begin position="336"/>
        <end position="347"/>
    </location>
</feature>
<dbReference type="GO" id="GO:0000070">
    <property type="term" value="P:mitotic sister chromatid segregation"/>
    <property type="evidence" value="ECO:0007669"/>
    <property type="project" value="TreeGrafter"/>
</dbReference>
<dbReference type="PANTHER" id="PTHR14401:SF6">
    <property type="entry name" value="CENTROMERE PROTEIN K"/>
    <property type="match status" value="1"/>
</dbReference>
<evidence type="ECO:0000256" key="6">
    <source>
        <dbReference type="ARBA" id="ARBA00023242"/>
    </source>
</evidence>
<dbReference type="GO" id="GO:0000775">
    <property type="term" value="C:chromosome, centromeric region"/>
    <property type="evidence" value="ECO:0007669"/>
    <property type="project" value="UniProtKB-SubCell"/>
</dbReference>
<name>A0A9P9A4R1_9PEZI</name>
<comment type="similarity">
    <text evidence="3">Belongs to the CENP-K/MCM22 family.</text>
</comment>
<proteinExistence type="inferred from homology"/>
<evidence type="ECO:0000256" key="2">
    <source>
        <dbReference type="ARBA" id="ARBA00004584"/>
    </source>
</evidence>
<evidence type="ECO:0000256" key="7">
    <source>
        <dbReference type="ARBA" id="ARBA00023328"/>
    </source>
</evidence>
<evidence type="ECO:0000256" key="5">
    <source>
        <dbReference type="ARBA" id="ARBA00023054"/>
    </source>
</evidence>
<keyword evidence="5 8" id="KW-0175">Coiled coil</keyword>
<feature type="region of interest" description="Disordered" evidence="9">
    <location>
        <begin position="329"/>
        <end position="350"/>
    </location>
</feature>
<evidence type="ECO:0000256" key="1">
    <source>
        <dbReference type="ARBA" id="ARBA00004123"/>
    </source>
</evidence>
<dbReference type="PANTHER" id="PTHR14401">
    <property type="entry name" value="CENTROMERE PROTEIN K"/>
    <property type="match status" value="1"/>
</dbReference>